<dbReference type="AlphaFoldDB" id="A0AAE4L6U1"/>
<dbReference type="Gene3D" id="1.10.10.10">
    <property type="entry name" value="Winged helix-like DNA-binding domain superfamily/Winged helix DNA-binding domain"/>
    <property type="match status" value="1"/>
</dbReference>
<comment type="caution">
    <text evidence="4">The sequence shown here is derived from an EMBL/GenBank/DDBJ whole genome shotgun (WGS) entry which is preliminary data.</text>
</comment>
<proteinExistence type="predicted"/>
<dbReference type="Proteomes" id="UP001180842">
    <property type="component" value="Unassembled WGS sequence"/>
</dbReference>
<protein>
    <submittedName>
        <fullName evidence="4">Helix-turn-helix domain-containing protein</fullName>
    </submittedName>
</protein>
<keyword evidence="1" id="KW-0805">Transcription regulation</keyword>
<sequence>MDLDNRSVQVLQTIASTVKVSSKEIMEKYDLTRNQLDYILKKVNDYLQENNYRKVIRSRNGSFVVDTKVVDSFSGIGNNESQLKADEYSFLDEHHRLLVILLLIFSENYLSLYHFSENLEVSKNTIVSDIKKLKEKLKNHKLMIGYSRKGGYYFRGDEEAIRGLILVVIDQVMESIYSHLIFEKYLAIQPEEVEIQGKKAIL</sequence>
<gene>
    <name evidence="4" type="ORF">P7H00_10235</name>
</gene>
<accession>A0AAE4L6U1</accession>
<dbReference type="PANTHER" id="PTHR30185:SF9">
    <property type="entry name" value="MANNITOL-SPECIFIC PHOSPHOTRANSFERASE ENZYME IIA COMPONENT"/>
    <property type="match status" value="1"/>
</dbReference>
<dbReference type="InterPro" id="IPR050661">
    <property type="entry name" value="BglG_antiterminators"/>
</dbReference>
<organism evidence="4 5">
    <name type="scientific">Enterococcus pseudoavium</name>
    <dbReference type="NCBI Taxonomy" id="44007"/>
    <lineage>
        <taxon>Bacteria</taxon>
        <taxon>Bacillati</taxon>
        <taxon>Bacillota</taxon>
        <taxon>Bacilli</taxon>
        <taxon>Lactobacillales</taxon>
        <taxon>Enterococcaceae</taxon>
        <taxon>Enterococcus</taxon>
    </lineage>
</organism>
<evidence type="ECO:0000313" key="4">
    <source>
        <dbReference type="EMBL" id="MDT2737507.1"/>
    </source>
</evidence>
<evidence type="ECO:0000256" key="1">
    <source>
        <dbReference type="ARBA" id="ARBA00023015"/>
    </source>
</evidence>
<evidence type="ECO:0000256" key="2">
    <source>
        <dbReference type="ARBA" id="ARBA00023163"/>
    </source>
</evidence>
<keyword evidence="2" id="KW-0804">Transcription</keyword>
<dbReference type="Pfam" id="PF05043">
    <property type="entry name" value="Mga"/>
    <property type="match status" value="1"/>
</dbReference>
<feature type="domain" description="Mga helix-turn-helix" evidence="3">
    <location>
        <begin position="98"/>
        <end position="164"/>
    </location>
</feature>
<dbReference type="RefSeq" id="WP_311797203.1">
    <property type="nucleotide sequence ID" value="NZ_JARQAI010000015.1"/>
</dbReference>
<dbReference type="InterPro" id="IPR036388">
    <property type="entry name" value="WH-like_DNA-bd_sf"/>
</dbReference>
<dbReference type="EMBL" id="JARQAI010000015">
    <property type="protein sequence ID" value="MDT2737507.1"/>
    <property type="molecule type" value="Genomic_DNA"/>
</dbReference>
<name>A0AAE4L6U1_9ENTE</name>
<evidence type="ECO:0000259" key="3">
    <source>
        <dbReference type="Pfam" id="PF05043"/>
    </source>
</evidence>
<evidence type="ECO:0000313" key="5">
    <source>
        <dbReference type="Proteomes" id="UP001180842"/>
    </source>
</evidence>
<dbReference type="PANTHER" id="PTHR30185">
    <property type="entry name" value="CRYPTIC BETA-GLUCOSIDE BGL OPERON ANTITERMINATOR"/>
    <property type="match status" value="1"/>
</dbReference>
<reference evidence="4" key="1">
    <citation type="submission" date="2023-03" db="EMBL/GenBank/DDBJ databases">
        <authorList>
            <person name="Shen W."/>
            <person name="Cai J."/>
        </authorList>
    </citation>
    <scope>NUCLEOTIDE SEQUENCE</scope>
    <source>
        <strain evidence="4">P69-2</strain>
    </source>
</reference>
<dbReference type="InterPro" id="IPR007737">
    <property type="entry name" value="Mga_HTH"/>
</dbReference>